<evidence type="ECO:0000259" key="1">
    <source>
        <dbReference type="Pfam" id="PF13614"/>
    </source>
</evidence>
<accession>A0A964W269</accession>
<dbReference type="InterPro" id="IPR027417">
    <property type="entry name" value="P-loop_NTPase"/>
</dbReference>
<gene>
    <name evidence="2" type="ORF">GKZ28_08620</name>
</gene>
<organism evidence="2 3">
    <name type="scientific">Clostridium chromiireducens</name>
    <dbReference type="NCBI Taxonomy" id="225345"/>
    <lineage>
        <taxon>Bacteria</taxon>
        <taxon>Bacillati</taxon>
        <taxon>Bacillota</taxon>
        <taxon>Clostridia</taxon>
        <taxon>Eubacteriales</taxon>
        <taxon>Clostridiaceae</taxon>
        <taxon>Clostridium</taxon>
    </lineage>
</organism>
<dbReference type="InterPro" id="IPR025669">
    <property type="entry name" value="AAA_dom"/>
</dbReference>
<dbReference type="EMBL" id="WSRQ01000010">
    <property type="protein sequence ID" value="MVX63757.1"/>
    <property type="molecule type" value="Genomic_DNA"/>
</dbReference>
<comment type="caution">
    <text evidence="2">The sequence shown here is derived from an EMBL/GenBank/DDBJ whole genome shotgun (WGS) entry which is preliminary data.</text>
</comment>
<reference evidence="2" key="1">
    <citation type="submission" date="2019-12" db="EMBL/GenBank/DDBJ databases">
        <title>Microbes associate with the intestines of laboratory mice.</title>
        <authorList>
            <person name="Navarre W."/>
            <person name="Wong E."/>
        </authorList>
    </citation>
    <scope>NUCLEOTIDE SEQUENCE</scope>
    <source>
        <strain evidence="2">NM79_F5</strain>
    </source>
</reference>
<dbReference type="Gene3D" id="3.40.50.300">
    <property type="entry name" value="P-loop containing nucleotide triphosphate hydrolases"/>
    <property type="match status" value="1"/>
</dbReference>
<evidence type="ECO:0000313" key="2">
    <source>
        <dbReference type="EMBL" id="MVX63757.1"/>
    </source>
</evidence>
<name>A0A964W269_9CLOT</name>
<dbReference type="RefSeq" id="WP_160358851.1">
    <property type="nucleotide sequence ID" value="NZ_WSRQ01000010.1"/>
</dbReference>
<dbReference type="SUPFAM" id="SSF52540">
    <property type="entry name" value="P-loop containing nucleoside triphosphate hydrolases"/>
    <property type="match status" value="1"/>
</dbReference>
<dbReference type="AlphaFoldDB" id="A0A964W269"/>
<proteinExistence type="predicted"/>
<dbReference type="Proteomes" id="UP000656077">
    <property type="component" value="Unassembled WGS sequence"/>
</dbReference>
<protein>
    <submittedName>
        <fullName evidence="2">AAA family ATPase</fullName>
    </submittedName>
</protein>
<feature type="domain" description="AAA" evidence="1">
    <location>
        <begin position="297"/>
        <end position="446"/>
    </location>
</feature>
<sequence length="537" mass="61907">MKVLFAIGQDTSNSVQNNVLEEFQKKFNKIFTYKSEYYIDGILKCLREEKFDVLVLNEELEKVAVDIGVIDTITDLYPELQVILGINDKHKESEYINRLYALGVYDALYFSDFKIDNLIDLLNCKRTKKQAKDYYCIDEKMDDIEIKFQVTPIGEEELTKTISSLEQSLNDGNLNEIFKQVDKEYNTKEMCYLLTMLPNSISEALINSKDKVYTKYQKIVQKEINKIETRKEAAKEVKTQIKYIEKIKEVPKIQKIEVIKEVPVVEEKIKIIEKEVTRDIEVLSDSVITLLSNSPTGKSFLGWNLAHAFAKQGYKTALINTDLCNSSNFFFGIEDDEPALKNITSKNKNLQDIVNGGYVINDKLVIYTGEFGKASCINKEVFSKLLGRLRADNDIVIVDSSSGLNENLMIALQYSNINIVVSDLDYSHLEMNLRLLDNISTLINRNKTIGVINNIQEGSKKIKEVEKVLKEKNLFKEIIKIRNAGSTSYDYINTNTCNYLEDESKFTEDFKVLMNILRVRNYKPKKKKSIFNKIFKK</sequence>
<dbReference type="Pfam" id="PF13614">
    <property type="entry name" value="AAA_31"/>
    <property type="match status" value="1"/>
</dbReference>
<evidence type="ECO:0000313" key="3">
    <source>
        <dbReference type="Proteomes" id="UP000656077"/>
    </source>
</evidence>